<evidence type="ECO:0000256" key="5">
    <source>
        <dbReference type="ARBA" id="ARBA00023172"/>
    </source>
</evidence>
<protein>
    <recommendedName>
        <fullName evidence="6">Mutator family transposase</fullName>
    </recommendedName>
</protein>
<evidence type="ECO:0000313" key="8">
    <source>
        <dbReference type="EMBL" id="AFL99877.1"/>
    </source>
</evidence>
<evidence type="ECO:0000256" key="3">
    <source>
        <dbReference type="ARBA" id="ARBA00022578"/>
    </source>
</evidence>
<dbReference type="GO" id="GO:0006313">
    <property type="term" value="P:DNA transposition"/>
    <property type="evidence" value="ECO:0007669"/>
    <property type="project" value="UniProtKB-UniRule"/>
</dbReference>
<keyword evidence="6" id="KW-0814">Transposable element</keyword>
<dbReference type="KEGG" id="ddh:Desde_2336"/>
<dbReference type="KEGG" id="ddh:Desde_2634"/>
<dbReference type="eggNOG" id="COG3328">
    <property type="taxonomic scope" value="Bacteria"/>
</dbReference>
<dbReference type="EMBL" id="CP003348">
    <property type="protein sequence ID" value="AFM00954.1"/>
    <property type="molecule type" value="Genomic_DNA"/>
</dbReference>
<gene>
    <name evidence="8" type="ordered locus">Desde_1458</name>
    <name evidence="9" type="ordered locus">Desde_2336</name>
    <name evidence="10" type="ordered locus">Desde_2634</name>
</gene>
<keyword evidence="11" id="KW-1185">Reference proteome</keyword>
<evidence type="ECO:0000313" key="9">
    <source>
        <dbReference type="EMBL" id="AFM00676.1"/>
    </source>
</evidence>
<comment type="function">
    <text evidence="1 6">Required for the transposition of the insertion element.</text>
</comment>
<proteinExistence type="inferred from homology"/>
<reference evidence="11" key="1">
    <citation type="submission" date="2012-06" db="EMBL/GenBank/DDBJ databases">
        <title>Complete sequence of Desulfitobacterium dehalogenans ATCC 51507.</title>
        <authorList>
            <person name="Lucas S."/>
            <person name="Han J."/>
            <person name="Lapidus A."/>
            <person name="Cheng J.-F."/>
            <person name="Goodwin L."/>
            <person name="Pitluck S."/>
            <person name="Peters L."/>
            <person name="Ovchinnikova G."/>
            <person name="Teshima H."/>
            <person name="Detter J.C."/>
            <person name="Han C."/>
            <person name="Tapia R."/>
            <person name="Land M."/>
            <person name="Hauser L."/>
            <person name="Kyrpides N."/>
            <person name="Ivanova N."/>
            <person name="Pagani I."/>
            <person name="Kruse T."/>
            <person name="de Vos W.M."/>
            <person name="Smidt H."/>
            <person name="Woyke T."/>
        </authorList>
    </citation>
    <scope>NUCLEOTIDE SEQUENCE [LARGE SCALE GENOMIC DNA]</scope>
    <source>
        <strain evidence="11">ATCC 51507 / DSM 9161 / JW/IU-DC1</strain>
    </source>
</reference>
<keyword evidence="4 6" id="KW-0238">DNA-binding</keyword>
<evidence type="ECO:0000256" key="1">
    <source>
        <dbReference type="ARBA" id="ARBA00002190"/>
    </source>
</evidence>
<name>I4AAG9_DESDJ</name>
<evidence type="ECO:0000256" key="7">
    <source>
        <dbReference type="SAM" id="MobiDB-lite"/>
    </source>
</evidence>
<dbReference type="RefSeq" id="WP_014793367.1">
    <property type="nucleotide sequence ID" value="NC_018017.1"/>
</dbReference>
<dbReference type="Pfam" id="PF00872">
    <property type="entry name" value="Transposase_mut"/>
    <property type="match status" value="1"/>
</dbReference>
<dbReference type="EMBL" id="CP003348">
    <property type="protein sequence ID" value="AFM00676.1"/>
    <property type="molecule type" value="Genomic_DNA"/>
</dbReference>
<evidence type="ECO:0000313" key="10">
    <source>
        <dbReference type="EMBL" id="AFM00954.1"/>
    </source>
</evidence>
<dbReference type="PANTHER" id="PTHR33217">
    <property type="entry name" value="TRANSPOSASE FOR INSERTION SEQUENCE ELEMENT IS1081"/>
    <property type="match status" value="1"/>
</dbReference>
<dbReference type="HOGENOM" id="CLU_036805_2_0_9"/>
<evidence type="ECO:0000256" key="4">
    <source>
        <dbReference type="ARBA" id="ARBA00023125"/>
    </source>
</evidence>
<reference evidence="10 11" key="2">
    <citation type="journal article" date="2015" name="J. Bacteriol.">
        <title>Genomic, proteomic, and biochemical analysis of the organohalide respiratory pathway in Desulfitobacterium dehalogenans.</title>
        <authorList>
            <person name="Kruse T."/>
            <person name="van de Pas B.A."/>
            <person name="Atteia A."/>
            <person name="Krab K."/>
            <person name="Hagen W.R."/>
            <person name="Goodwin L."/>
            <person name="Chain P."/>
            <person name="Boeren S."/>
            <person name="Maphosa F."/>
            <person name="Schraa G."/>
            <person name="de Vos W.M."/>
            <person name="van der Oost J."/>
            <person name="Smidt H."/>
            <person name="Stams A.J."/>
        </authorList>
    </citation>
    <scope>NUCLEOTIDE SEQUENCE [LARGE SCALE GENOMIC DNA]</scope>
    <source>
        <strain evidence="10">ATCC 51507</strain>
        <strain evidence="11">ATCC 51507 / DSM 9161 / JW/IU-DC1</strain>
    </source>
</reference>
<sequence>MAKKDKTPKIMTSEQMKEFIKENNIQTVEDIQSVLKNLFAETLQGMLEGELDTQLGYTKHDDTNKATDNRRNGHSSKSVRSDYGEVELEVPRDRKGEFEPLIVKKNQRNVTGIEDQIIALYSKGVSTRDIQSHLEQLYGIGVSPTLISNVTNKIMPTIKEWQSRPLQKTYAIVFLDAIHYKVKQEGMIVNKASYMVIGIDMDGRKDVLGIWIGENETAKFWLVVLNELKNRGVEDILIISVDNLKGFNEAIQACYPKTEIQKCIVHQIRNSVRFVNYKDLKKVTGALKPIYSAASEQAGLEALEDFNQAWGGKYPLIMNSWRNNWPELSTFFKYPPEIRKIIYTTNIIESYHRQLRKVTKGKTIFPTDDALLKMLYLVTQDVMKKWTGRVHNWGQILLQMSVFFPDRVAQYLP</sequence>
<dbReference type="PANTHER" id="PTHR33217:SF8">
    <property type="entry name" value="MUTATOR FAMILY TRANSPOSASE"/>
    <property type="match status" value="1"/>
</dbReference>
<accession>I4AAG9</accession>
<comment type="similarity">
    <text evidence="2 6">Belongs to the transposase mutator family.</text>
</comment>
<dbReference type="EMBL" id="CP003348">
    <property type="protein sequence ID" value="AFL99877.1"/>
    <property type="molecule type" value="Genomic_DNA"/>
</dbReference>
<keyword evidence="5 6" id="KW-0233">DNA recombination</keyword>
<evidence type="ECO:0000256" key="6">
    <source>
        <dbReference type="RuleBase" id="RU365089"/>
    </source>
</evidence>
<dbReference type="InterPro" id="IPR001207">
    <property type="entry name" value="Transposase_mutator"/>
</dbReference>
<dbReference type="GO" id="GO:0003677">
    <property type="term" value="F:DNA binding"/>
    <property type="evidence" value="ECO:0007669"/>
    <property type="project" value="UniProtKB-UniRule"/>
</dbReference>
<keyword evidence="3 6" id="KW-0815">Transposition</keyword>
<feature type="region of interest" description="Disordered" evidence="7">
    <location>
        <begin position="55"/>
        <end position="87"/>
    </location>
</feature>
<evidence type="ECO:0000313" key="11">
    <source>
        <dbReference type="Proteomes" id="UP000006053"/>
    </source>
</evidence>
<dbReference type="NCBIfam" id="NF033543">
    <property type="entry name" value="transpos_IS256"/>
    <property type="match status" value="1"/>
</dbReference>
<organism evidence="10 11">
    <name type="scientific">Desulfitobacterium dehalogenans (strain ATCC 51507 / DSM 9161 / JW/IU-DC1)</name>
    <dbReference type="NCBI Taxonomy" id="756499"/>
    <lineage>
        <taxon>Bacteria</taxon>
        <taxon>Bacillati</taxon>
        <taxon>Bacillota</taxon>
        <taxon>Clostridia</taxon>
        <taxon>Eubacteriales</taxon>
        <taxon>Desulfitobacteriaceae</taxon>
        <taxon>Desulfitobacterium</taxon>
    </lineage>
</organism>
<dbReference type="AlphaFoldDB" id="I4AAG9"/>
<dbReference type="OrthoDB" id="9779930at2"/>
<evidence type="ECO:0000256" key="2">
    <source>
        <dbReference type="ARBA" id="ARBA00010961"/>
    </source>
</evidence>
<dbReference type="Proteomes" id="UP000006053">
    <property type="component" value="Chromosome"/>
</dbReference>
<dbReference type="GO" id="GO:0004803">
    <property type="term" value="F:transposase activity"/>
    <property type="evidence" value="ECO:0007669"/>
    <property type="project" value="UniProtKB-UniRule"/>
</dbReference>
<feature type="compositionally biased region" description="Basic and acidic residues" evidence="7">
    <location>
        <begin position="58"/>
        <end position="71"/>
    </location>
</feature>
<dbReference type="KEGG" id="ddh:Desde_1458"/>